<comment type="caution">
    <text evidence="1">The sequence shown here is derived from an EMBL/GenBank/DDBJ whole genome shotgun (WGS) entry which is preliminary data.</text>
</comment>
<accession>R8NJF6</accession>
<gene>
    <name evidence="1" type="ORF">IK1_06075</name>
</gene>
<reference evidence="2" key="1">
    <citation type="submission" date="2012-12" db="EMBL/GenBank/DDBJ databases">
        <title>The genome sequence of Bacillus cereus VD146.</title>
        <authorList>
            <consortium name="The Broad Institute Genome Sequencing Platform"/>
            <consortium name="The Broad Institute Genome Sequencing Center for Infectious Disease"/>
            <person name="Feldgarden M."/>
            <person name="Van der Auwera G.A."/>
            <person name="Mahillon J."/>
            <person name="Duprez V."/>
            <person name="Timmery S."/>
            <person name="Mattelet C."/>
            <person name="Dierick K."/>
            <person name="Sun M."/>
            <person name="Yu Z."/>
            <person name="Zhu L."/>
            <person name="Hu X."/>
            <person name="Shank E.B."/>
            <person name="Swiecicka I."/>
            <person name="Hansen B.M."/>
            <person name="Andrup L."/>
            <person name="Walker B."/>
            <person name="Young S.K."/>
            <person name="Zeng Q."/>
            <person name="Gargeya S."/>
            <person name="Fitzgerald M."/>
            <person name="Haas B."/>
            <person name="Abouelleil A."/>
            <person name="Alvarado L."/>
            <person name="Arachchi H.M."/>
            <person name="Berlin A.M."/>
            <person name="Chapman S.B."/>
            <person name="Dewar J."/>
            <person name="Goldberg J."/>
            <person name="Griggs A."/>
            <person name="Gujja S."/>
            <person name="Hansen M."/>
            <person name="Howarth C."/>
            <person name="Imamovic A."/>
            <person name="Larimer J."/>
            <person name="McCowan C."/>
            <person name="Murphy C."/>
            <person name="Neiman D."/>
            <person name="Pearson M."/>
            <person name="Priest M."/>
            <person name="Roberts A."/>
            <person name="Saif S."/>
            <person name="Shea T."/>
            <person name="Sisk P."/>
            <person name="Sykes S."/>
            <person name="Wortman J."/>
            <person name="Nusbaum C."/>
            <person name="Birren B."/>
        </authorList>
    </citation>
    <scope>NUCLEOTIDE SEQUENCE [LARGE SCALE GENOMIC DNA]</scope>
    <source>
        <strain evidence="2">VD146</strain>
    </source>
</reference>
<evidence type="ECO:0000313" key="2">
    <source>
        <dbReference type="Proteomes" id="UP000014020"/>
    </source>
</evidence>
<sequence length="45" mass="5488">MDKQQQDEYEREKLLWIIKDLKDRDVHNSAEVVAIQHYEFITLAK</sequence>
<protein>
    <submittedName>
        <fullName evidence="1">Uncharacterized protein</fullName>
    </submittedName>
</protein>
<evidence type="ECO:0000313" key="1">
    <source>
        <dbReference type="EMBL" id="EOP46666.1"/>
    </source>
</evidence>
<dbReference type="AlphaFoldDB" id="R8NJF6"/>
<dbReference type="EMBL" id="AHFE01000014">
    <property type="protein sequence ID" value="EOP46666.1"/>
    <property type="molecule type" value="Genomic_DNA"/>
</dbReference>
<dbReference type="Proteomes" id="UP000014020">
    <property type="component" value="Unassembled WGS sequence"/>
</dbReference>
<dbReference type="HOGENOM" id="CLU_216705_0_0_9"/>
<organism evidence="1 2">
    <name type="scientific">Bacillus cereus (strain VD146)</name>
    <dbReference type="NCBI Taxonomy" id="1053236"/>
    <lineage>
        <taxon>Bacteria</taxon>
        <taxon>Bacillati</taxon>
        <taxon>Bacillota</taxon>
        <taxon>Bacilli</taxon>
        <taxon>Bacillales</taxon>
        <taxon>Bacillaceae</taxon>
        <taxon>Bacillus</taxon>
        <taxon>Bacillus cereus group</taxon>
    </lineage>
</organism>
<proteinExistence type="predicted"/>
<dbReference type="PATRIC" id="fig|1053236.3.peg.662"/>
<dbReference type="RefSeq" id="WP_016119094.1">
    <property type="nucleotide sequence ID" value="NZ_KB976673.1"/>
</dbReference>
<name>R8NJF6_BACCX</name>